<evidence type="ECO:0000256" key="1">
    <source>
        <dbReference type="ARBA" id="ARBA00004141"/>
    </source>
</evidence>
<keyword evidence="4 7" id="KW-1133">Transmembrane helix</keyword>
<comment type="similarity">
    <text evidence="2 6">Belongs to the major facilitator superfamily. Proton-dependent oligopeptide transporter (POT/PTR) (TC 2.A.17) family.</text>
</comment>
<gene>
    <name evidence="8" type="ORF">B7463_g1095</name>
</gene>
<dbReference type="OrthoDB" id="8904098at2759"/>
<feature type="transmembrane region" description="Helical" evidence="7">
    <location>
        <begin position="389"/>
        <end position="407"/>
    </location>
</feature>
<name>A0A3E2HPM4_SCYLI</name>
<dbReference type="InterPro" id="IPR036259">
    <property type="entry name" value="MFS_trans_sf"/>
</dbReference>
<feature type="transmembrane region" description="Helical" evidence="7">
    <location>
        <begin position="419"/>
        <end position="441"/>
    </location>
</feature>
<evidence type="ECO:0000256" key="2">
    <source>
        <dbReference type="ARBA" id="ARBA00005982"/>
    </source>
</evidence>
<feature type="transmembrane region" description="Helical" evidence="7">
    <location>
        <begin position="538"/>
        <end position="558"/>
    </location>
</feature>
<evidence type="ECO:0000256" key="3">
    <source>
        <dbReference type="ARBA" id="ARBA00022692"/>
    </source>
</evidence>
<evidence type="ECO:0000256" key="5">
    <source>
        <dbReference type="ARBA" id="ARBA00023136"/>
    </source>
</evidence>
<dbReference type="SUPFAM" id="SSF103473">
    <property type="entry name" value="MFS general substrate transporter"/>
    <property type="match status" value="1"/>
</dbReference>
<evidence type="ECO:0000256" key="4">
    <source>
        <dbReference type="ARBA" id="ARBA00022989"/>
    </source>
</evidence>
<dbReference type="InterPro" id="IPR000109">
    <property type="entry name" value="POT_fam"/>
</dbReference>
<feature type="transmembrane region" description="Helical" evidence="7">
    <location>
        <begin position="480"/>
        <end position="501"/>
    </location>
</feature>
<keyword evidence="9" id="KW-1185">Reference proteome</keyword>
<accession>A0A3E2HPM4</accession>
<feature type="transmembrane region" description="Helical" evidence="7">
    <location>
        <begin position="190"/>
        <end position="208"/>
    </location>
</feature>
<proteinExistence type="inferred from homology"/>
<protein>
    <recommendedName>
        <fullName evidence="10">Major facilitator superfamily (MFS) profile domain-containing protein</fullName>
    </recommendedName>
</protein>
<feature type="non-terminal residue" evidence="8">
    <location>
        <position position="603"/>
    </location>
</feature>
<keyword evidence="5 7" id="KW-0472">Membrane</keyword>
<dbReference type="OMA" id="SNLTQMC"/>
<reference evidence="8 9" key="1">
    <citation type="submission" date="2018-05" db="EMBL/GenBank/DDBJ databases">
        <title>Draft genome sequence of Scytalidium lignicola DSM 105466, a ubiquitous saprotrophic fungus.</title>
        <authorList>
            <person name="Buettner E."/>
            <person name="Gebauer A.M."/>
            <person name="Hofrichter M."/>
            <person name="Liers C."/>
            <person name="Kellner H."/>
        </authorList>
    </citation>
    <scope>NUCLEOTIDE SEQUENCE [LARGE SCALE GENOMIC DNA]</scope>
    <source>
        <strain evidence="8 9">DSM 105466</strain>
    </source>
</reference>
<feature type="transmembrane region" description="Helical" evidence="7">
    <location>
        <begin position="161"/>
        <end position="184"/>
    </location>
</feature>
<comment type="subcellular location">
    <subcellularLocation>
        <location evidence="1 6">Membrane</location>
        <topology evidence="1 6">Multi-pass membrane protein</topology>
    </subcellularLocation>
</comment>
<dbReference type="PANTHER" id="PTHR11654">
    <property type="entry name" value="OLIGOPEPTIDE TRANSPORTER-RELATED"/>
    <property type="match status" value="1"/>
</dbReference>
<dbReference type="Proteomes" id="UP000258309">
    <property type="component" value="Unassembled WGS sequence"/>
</dbReference>
<feature type="transmembrane region" description="Helical" evidence="7">
    <location>
        <begin position="250"/>
        <end position="268"/>
    </location>
</feature>
<dbReference type="InterPro" id="IPR018456">
    <property type="entry name" value="PTR2_symporter_CS"/>
</dbReference>
<dbReference type="EMBL" id="NCSJ02000011">
    <property type="protein sequence ID" value="RFU35192.1"/>
    <property type="molecule type" value="Genomic_DNA"/>
</dbReference>
<organism evidence="8 9">
    <name type="scientific">Scytalidium lignicola</name>
    <name type="common">Hyphomycete</name>
    <dbReference type="NCBI Taxonomy" id="5539"/>
    <lineage>
        <taxon>Eukaryota</taxon>
        <taxon>Fungi</taxon>
        <taxon>Dikarya</taxon>
        <taxon>Ascomycota</taxon>
        <taxon>Pezizomycotina</taxon>
        <taxon>Leotiomycetes</taxon>
        <taxon>Leotiomycetes incertae sedis</taxon>
        <taxon>Scytalidium</taxon>
    </lineage>
</organism>
<dbReference type="Gene3D" id="1.20.1250.20">
    <property type="entry name" value="MFS general substrate transporter like domains"/>
    <property type="match status" value="2"/>
</dbReference>
<dbReference type="GO" id="GO:0006857">
    <property type="term" value="P:oligopeptide transport"/>
    <property type="evidence" value="ECO:0007669"/>
    <property type="project" value="InterPro"/>
</dbReference>
<evidence type="ECO:0000313" key="9">
    <source>
        <dbReference type="Proteomes" id="UP000258309"/>
    </source>
</evidence>
<keyword evidence="6" id="KW-0813">Transport</keyword>
<dbReference type="GO" id="GO:0016020">
    <property type="term" value="C:membrane"/>
    <property type="evidence" value="ECO:0007669"/>
    <property type="project" value="UniProtKB-SubCell"/>
</dbReference>
<evidence type="ECO:0000256" key="6">
    <source>
        <dbReference type="RuleBase" id="RU003755"/>
    </source>
</evidence>
<feature type="non-terminal residue" evidence="8">
    <location>
        <position position="1"/>
    </location>
</feature>
<sequence>MATNIENAPVNAKDLSEVVEPVPDTRCDGDDVLPTEEECHTLRRAWSLLQPTTCCKQIIEVDGARVTRSLGRSIPLPLLSWPSVSPTTEPPSSITVTNFIQQPLPPGSRTGAGFTDGQSGALNMGQQASTGIGTFNQFWVFLMPLAGAYVADAHLGRYRTICLAIAIALFGHILLVIAAIPPVITKPHSSLGTFIVGLIIMGVGTGSFKPNISPLIVEQIPLSRMVVSTLPSGQRVIIDPSITASRIYHYFYLVINIGALTGQIGMVYSEKYRTPPQGSVLGKAMRIWLRGFKGRLSLNPVASWRHLNDGTFWEISKPSNVAPSERPSWMTFDDSWVDEVRRGFAACSVFCWYPLYWITYNQLNNNLTSQEAVMKLNGLPNDILSNLDPFALVVLIPICDLLLYPFLRKLRINFSPIKKITFGFYTGSAAMIWAAVIQAYIYKKSICGNYAAGILPGSLGGDGETSCPPVDINVWAQTGAYVLIAISEIFASITSLEYAFSKAPRNMRSMVQAVALMTSAISAAIGEAFVSLSTDPLLVWNYGAMAVLSFIGGTILWFQYRQLDKDDDALNQLPEGQLIVAKDIEDQNSVSPVSTPIEIKEKN</sequence>
<keyword evidence="3 6" id="KW-0812">Transmembrane</keyword>
<evidence type="ECO:0008006" key="10">
    <source>
        <dbReference type="Google" id="ProtNLM"/>
    </source>
</evidence>
<evidence type="ECO:0000256" key="7">
    <source>
        <dbReference type="SAM" id="Phobius"/>
    </source>
</evidence>
<dbReference type="GO" id="GO:0022857">
    <property type="term" value="F:transmembrane transporter activity"/>
    <property type="evidence" value="ECO:0007669"/>
    <property type="project" value="InterPro"/>
</dbReference>
<feature type="transmembrane region" description="Helical" evidence="7">
    <location>
        <begin position="513"/>
        <end position="532"/>
    </location>
</feature>
<comment type="caution">
    <text evidence="8">The sequence shown here is derived from an EMBL/GenBank/DDBJ whole genome shotgun (WGS) entry which is preliminary data.</text>
</comment>
<dbReference type="PROSITE" id="PS01023">
    <property type="entry name" value="PTR2_2"/>
    <property type="match status" value="1"/>
</dbReference>
<evidence type="ECO:0000313" key="8">
    <source>
        <dbReference type="EMBL" id="RFU35192.1"/>
    </source>
</evidence>
<dbReference type="AlphaFoldDB" id="A0A3E2HPM4"/>
<dbReference type="Pfam" id="PF00854">
    <property type="entry name" value="PTR2"/>
    <property type="match status" value="2"/>
</dbReference>